<name>A0AAW2L664_SESRA</name>
<dbReference type="AlphaFoldDB" id="A0AAW2L664"/>
<evidence type="ECO:0000313" key="1">
    <source>
        <dbReference type="EMBL" id="KAL0313508.1"/>
    </source>
</evidence>
<protein>
    <submittedName>
        <fullName evidence="1">Uncharacterized protein</fullName>
    </submittedName>
</protein>
<reference evidence="1" key="1">
    <citation type="submission" date="2020-06" db="EMBL/GenBank/DDBJ databases">
        <authorList>
            <person name="Li T."/>
            <person name="Hu X."/>
            <person name="Zhang T."/>
            <person name="Song X."/>
            <person name="Zhang H."/>
            <person name="Dai N."/>
            <person name="Sheng W."/>
            <person name="Hou X."/>
            <person name="Wei L."/>
        </authorList>
    </citation>
    <scope>NUCLEOTIDE SEQUENCE</scope>
    <source>
        <strain evidence="1">G02</strain>
        <tissue evidence="1">Leaf</tissue>
    </source>
</reference>
<sequence length="57" mass="6649">MEGNAPRREEDPSRITEPVIQITRSELRRLMEEAGRNALVQHERRTVTPLAREAPKR</sequence>
<reference evidence="1" key="2">
    <citation type="journal article" date="2024" name="Plant">
        <title>Genomic evolution and insights into agronomic trait innovations of Sesamum species.</title>
        <authorList>
            <person name="Miao H."/>
            <person name="Wang L."/>
            <person name="Qu L."/>
            <person name="Liu H."/>
            <person name="Sun Y."/>
            <person name="Le M."/>
            <person name="Wang Q."/>
            <person name="Wei S."/>
            <person name="Zheng Y."/>
            <person name="Lin W."/>
            <person name="Duan Y."/>
            <person name="Cao H."/>
            <person name="Xiong S."/>
            <person name="Wang X."/>
            <person name="Wei L."/>
            <person name="Li C."/>
            <person name="Ma Q."/>
            <person name="Ju M."/>
            <person name="Zhao R."/>
            <person name="Li G."/>
            <person name="Mu C."/>
            <person name="Tian Q."/>
            <person name="Mei H."/>
            <person name="Zhang T."/>
            <person name="Gao T."/>
            <person name="Zhang H."/>
        </authorList>
    </citation>
    <scope>NUCLEOTIDE SEQUENCE</scope>
    <source>
        <strain evidence="1">G02</strain>
    </source>
</reference>
<proteinExistence type="predicted"/>
<dbReference type="EMBL" id="JACGWJ010000026">
    <property type="protein sequence ID" value="KAL0313508.1"/>
    <property type="molecule type" value="Genomic_DNA"/>
</dbReference>
<comment type="caution">
    <text evidence="1">The sequence shown here is derived from an EMBL/GenBank/DDBJ whole genome shotgun (WGS) entry which is preliminary data.</text>
</comment>
<gene>
    <name evidence="1" type="ORF">Sradi_5750100</name>
</gene>
<accession>A0AAW2L664</accession>
<organism evidence="1">
    <name type="scientific">Sesamum radiatum</name>
    <name type="common">Black benniseed</name>
    <dbReference type="NCBI Taxonomy" id="300843"/>
    <lineage>
        <taxon>Eukaryota</taxon>
        <taxon>Viridiplantae</taxon>
        <taxon>Streptophyta</taxon>
        <taxon>Embryophyta</taxon>
        <taxon>Tracheophyta</taxon>
        <taxon>Spermatophyta</taxon>
        <taxon>Magnoliopsida</taxon>
        <taxon>eudicotyledons</taxon>
        <taxon>Gunneridae</taxon>
        <taxon>Pentapetalae</taxon>
        <taxon>asterids</taxon>
        <taxon>lamiids</taxon>
        <taxon>Lamiales</taxon>
        <taxon>Pedaliaceae</taxon>
        <taxon>Sesamum</taxon>
    </lineage>
</organism>